<dbReference type="Proteomes" id="UP001165561">
    <property type="component" value="Unassembled WGS sequence"/>
</dbReference>
<evidence type="ECO:0000256" key="6">
    <source>
        <dbReference type="SAM" id="Phobius"/>
    </source>
</evidence>
<dbReference type="PANTHER" id="PTHR10806">
    <property type="entry name" value="SIGNAL PEPTIDASE COMPLEX CATALYTIC SUBUNIT SEC11"/>
    <property type="match status" value="1"/>
</dbReference>
<reference evidence="8" key="1">
    <citation type="submission" date="2023-02" db="EMBL/GenBank/DDBJ databases">
        <title>Georgenia sp.10Sc9-8, isolated from a soil sample collected from the Taklamakan desert.</title>
        <authorList>
            <person name="Liu S."/>
        </authorList>
    </citation>
    <scope>NUCLEOTIDE SEQUENCE</scope>
    <source>
        <strain evidence="8">10Sc9-8</strain>
    </source>
</reference>
<keyword evidence="2 6" id="KW-0812">Transmembrane</keyword>
<dbReference type="InterPro" id="IPR001733">
    <property type="entry name" value="Peptidase_S26B"/>
</dbReference>
<gene>
    <name evidence="8" type="ORF">PU560_07180</name>
</gene>
<comment type="caution">
    <text evidence="8">The sequence shown here is derived from an EMBL/GenBank/DDBJ whole genome shotgun (WGS) entry which is preliminary data.</text>
</comment>
<evidence type="ECO:0000259" key="7">
    <source>
        <dbReference type="Pfam" id="PF10502"/>
    </source>
</evidence>
<dbReference type="GO" id="GO:0009003">
    <property type="term" value="F:signal peptidase activity"/>
    <property type="evidence" value="ECO:0007669"/>
    <property type="project" value="UniProtKB-EC"/>
</dbReference>
<name>A0ABT5TW08_9MICO</name>
<accession>A0ABT5TW08</accession>
<keyword evidence="9" id="KW-1185">Reference proteome</keyword>
<dbReference type="SUPFAM" id="SSF51306">
    <property type="entry name" value="LexA/Signal peptidase"/>
    <property type="match status" value="1"/>
</dbReference>
<dbReference type="NCBIfam" id="TIGR02228">
    <property type="entry name" value="sigpep_I_arch"/>
    <property type="match status" value="1"/>
</dbReference>
<evidence type="ECO:0000256" key="4">
    <source>
        <dbReference type="ARBA" id="ARBA00023136"/>
    </source>
</evidence>
<keyword evidence="8" id="KW-0378">Hydrolase</keyword>
<dbReference type="CDD" id="cd06530">
    <property type="entry name" value="S26_SPase_I"/>
    <property type="match status" value="1"/>
</dbReference>
<feature type="transmembrane region" description="Helical" evidence="6">
    <location>
        <begin position="130"/>
        <end position="150"/>
    </location>
</feature>
<keyword evidence="4 6" id="KW-0472">Membrane</keyword>
<sequence length="160" mass="17135">MMAVAVAVVTVVVPKFIGAVPYTVLTGSMRPALQPGTLAVVEPVDPDQVRIGDVITYQQTPGRPETVTHRVVGVNAHSDGQRTFLTQGDANTAPDPAPVRQVQVRGQVAYTVPWMGYVNSAINTHTRSTAIVVVAVVLIGYGLVLVLTGARNRYHLRRQA</sequence>
<protein>
    <recommendedName>
        <fullName evidence="5">Signal peptidase I</fullName>
        <ecNumber evidence="5">3.4.21.89</ecNumber>
    </recommendedName>
</protein>
<dbReference type="PANTHER" id="PTHR10806:SF6">
    <property type="entry name" value="SIGNAL PEPTIDASE COMPLEX CATALYTIC SUBUNIT SEC11"/>
    <property type="match status" value="1"/>
</dbReference>
<organism evidence="8 9">
    <name type="scientific">Georgenia halotolerans</name>
    <dbReference type="NCBI Taxonomy" id="3028317"/>
    <lineage>
        <taxon>Bacteria</taxon>
        <taxon>Bacillati</taxon>
        <taxon>Actinomycetota</taxon>
        <taxon>Actinomycetes</taxon>
        <taxon>Micrococcales</taxon>
        <taxon>Bogoriellaceae</taxon>
        <taxon>Georgenia</taxon>
    </lineage>
</organism>
<evidence type="ECO:0000256" key="1">
    <source>
        <dbReference type="ARBA" id="ARBA00004370"/>
    </source>
</evidence>
<dbReference type="EC" id="3.4.21.89" evidence="5"/>
<dbReference type="InterPro" id="IPR019533">
    <property type="entry name" value="Peptidase_S26"/>
</dbReference>
<proteinExistence type="predicted"/>
<feature type="domain" description="Peptidase S26" evidence="7">
    <location>
        <begin position="2"/>
        <end position="74"/>
    </location>
</feature>
<evidence type="ECO:0000256" key="5">
    <source>
        <dbReference type="NCBIfam" id="TIGR02228"/>
    </source>
</evidence>
<comment type="subcellular location">
    <subcellularLocation>
        <location evidence="1">Membrane</location>
    </subcellularLocation>
</comment>
<evidence type="ECO:0000256" key="3">
    <source>
        <dbReference type="ARBA" id="ARBA00022989"/>
    </source>
</evidence>
<dbReference type="InterPro" id="IPR036286">
    <property type="entry name" value="LexA/Signal_pep-like_sf"/>
</dbReference>
<dbReference type="EMBL" id="JARACI010000827">
    <property type="protein sequence ID" value="MDD9206252.1"/>
    <property type="molecule type" value="Genomic_DNA"/>
</dbReference>
<keyword evidence="3 6" id="KW-1133">Transmembrane helix</keyword>
<evidence type="ECO:0000313" key="8">
    <source>
        <dbReference type="EMBL" id="MDD9206252.1"/>
    </source>
</evidence>
<evidence type="ECO:0000256" key="2">
    <source>
        <dbReference type="ARBA" id="ARBA00022692"/>
    </source>
</evidence>
<evidence type="ECO:0000313" key="9">
    <source>
        <dbReference type="Proteomes" id="UP001165561"/>
    </source>
</evidence>
<dbReference type="Pfam" id="PF10502">
    <property type="entry name" value="Peptidase_S26"/>
    <property type="match status" value="1"/>
</dbReference>